<protein>
    <recommendedName>
        <fullName evidence="4">Large polyvalent protein associated domain-containing protein</fullName>
    </recommendedName>
</protein>
<evidence type="ECO:0000313" key="2">
    <source>
        <dbReference type="EMBL" id="MBB6672632.1"/>
    </source>
</evidence>
<dbReference type="EMBL" id="JACJVP010000029">
    <property type="protein sequence ID" value="MBB6672632.1"/>
    <property type="molecule type" value="Genomic_DNA"/>
</dbReference>
<dbReference type="AlphaFoldDB" id="A0A7X0RS32"/>
<proteinExistence type="predicted"/>
<gene>
    <name evidence="2" type="ORF">H7C19_18280</name>
</gene>
<organism evidence="2 3">
    <name type="scientific">Cohnella nanjingensis</name>
    <dbReference type="NCBI Taxonomy" id="1387779"/>
    <lineage>
        <taxon>Bacteria</taxon>
        <taxon>Bacillati</taxon>
        <taxon>Bacillota</taxon>
        <taxon>Bacilli</taxon>
        <taxon>Bacillales</taxon>
        <taxon>Paenibacillaceae</taxon>
        <taxon>Cohnella</taxon>
    </lineage>
</organism>
<accession>A0A7X0RS32</accession>
<evidence type="ECO:0008006" key="4">
    <source>
        <dbReference type="Google" id="ProtNLM"/>
    </source>
</evidence>
<sequence length="863" mass="96274">MSFSRFNGQSSFTRFNQQTAQEDPLDRQIQNAETRIKDSGYSLKSADRRNWFEKATNLPQGQNWFFDALDLLGRPAQGVLNVLDKNNTMNAGNAFARGFSGEDKVRGSDLVDKAGIHNKVAKTVLGTGLEIALDPLTYVPGGVIAKGVGKGAGLAGKAVGGAYKAAEETIPSFARFSENNLRPAAENIKDGLGYMFKPDYKKDVTLTGGKSDFLKNAELDTENSRRFMKENAMSDLANTAKAAGGIDTGVDVGRIMEKDLQVNGPRPYRELSNDPQILQAADDLMKSNADIRNFAAEKGIDIPELSGYMTHILTQEEKKRRQLGKPFKIDVGSFGKGNPNKKILEKRKLEGSAEDINQQMGREFFNPNAYFATGVGHQRLLDYIHAVDFRRKVLSNPDFAQPFQKGMDVGKNVVIDSNNYKFLKESGDTLDGLNLADKVGGQYVVTPQVKMLLDRYQRMNSDEGTKAFMKAFDGLTGMWKKMALFSPGFHIRNVAGAMWNNYLAGMNTAQLGKYTFQGAKEVAKALRGKESAMYKEFRSQGLGSSGMTQVEFGSLREPEKGIQKSIENLSKDTKGKVLQRTNPLNAFNTSREVGELADQANRFALYKWAREKGMTPEQSAAKVREVQFDYSDLTPFEQKARRIIPFYTWSRKNIPFQLQQFVQDPRKFQNINRLRLNAQENVGLTDENIPDYMKESFAMPLYGSEGKGRMLGLNLPLSDLTKLSDPLKLGADSLTPLIKTPMELATNFNFFKGKPIEKFEGQTKQYLGGAQIPIKTAYGLEQLTGQIGRGLSDYLQTDNSVDQDNKFRTPSFGISSLAKPFDAEKYDHYAKLDQLKKLQDFILYIEQQEGAKPRTIAQIKKGQ</sequence>
<feature type="region of interest" description="Disordered" evidence="1">
    <location>
        <begin position="1"/>
        <end position="27"/>
    </location>
</feature>
<feature type="compositionally biased region" description="Polar residues" evidence="1">
    <location>
        <begin position="1"/>
        <end position="21"/>
    </location>
</feature>
<name>A0A7X0RS32_9BACL</name>
<comment type="caution">
    <text evidence="2">The sequence shown here is derived from an EMBL/GenBank/DDBJ whole genome shotgun (WGS) entry which is preliminary data.</text>
</comment>
<keyword evidence="3" id="KW-1185">Reference proteome</keyword>
<evidence type="ECO:0000256" key="1">
    <source>
        <dbReference type="SAM" id="MobiDB-lite"/>
    </source>
</evidence>
<reference evidence="2 3" key="1">
    <citation type="submission" date="2020-08" db="EMBL/GenBank/DDBJ databases">
        <title>Cohnella phylogeny.</title>
        <authorList>
            <person name="Dunlap C."/>
        </authorList>
    </citation>
    <scope>NUCLEOTIDE SEQUENCE [LARGE SCALE GENOMIC DNA]</scope>
    <source>
        <strain evidence="2 3">DSM 28246</strain>
    </source>
</reference>
<dbReference type="Proteomes" id="UP000547209">
    <property type="component" value="Unassembled WGS sequence"/>
</dbReference>
<dbReference type="RefSeq" id="WP_185144140.1">
    <property type="nucleotide sequence ID" value="NZ_JACJVP010000029.1"/>
</dbReference>
<evidence type="ECO:0000313" key="3">
    <source>
        <dbReference type="Proteomes" id="UP000547209"/>
    </source>
</evidence>